<organism evidence="9 10">
    <name type="scientific">Chlorella vulgaris</name>
    <name type="common">Green alga</name>
    <dbReference type="NCBI Taxonomy" id="3077"/>
    <lineage>
        <taxon>Eukaryota</taxon>
        <taxon>Viridiplantae</taxon>
        <taxon>Chlorophyta</taxon>
        <taxon>core chlorophytes</taxon>
        <taxon>Trebouxiophyceae</taxon>
        <taxon>Chlorellales</taxon>
        <taxon>Chlorellaceae</taxon>
        <taxon>Chlorella clade</taxon>
        <taxon>Chlorella</taxon>
    </lineage>
</organism>
<dbReference type="OrthoDB" id="17415at2759"/>
<dbReference type="Gene3D" id="3.40.50.12710">
    <property type="match status" value="1"/>
</dbReference>
<dbReference type="InterPro" id="IPR038375">
    <property type="entry name" value="NDUFAF7_sf"/>
</dbReference>
<evidence type="ECO:0000256" key="6">
    <source>
        <dbReference type="ARBA" id="ARBA00023128"/>
    </source>
</evidence>
<dbReference type="SUPFAM" id="SSF53335">
    <property type="entry name" value="S-adenosyl-L-methionine-dependent methyltransferases"/>
    <property type="match status" value="2"/>
</dbReference>
<evidence type="ECO:0000256" key="5">
    <source>
        <dbReference type="ARBA" id="ARBA00022679"/>
    </source>
</evidence>
<feature type="compositionally biased region" description="Gly residues" evidence="8">
    <location>
        <begin position="279"/>
        <end position="291"/>
    </location>
</feature>
<dbReference type="EC" id="2.1.1.320" evidence="3"/>
<evidence type="ECO:0000256" key="7">
    <source>
        <dbReference type="ARBA" id="ARBA00048612"/>
    </source>
</evidence>
<proteinExistence type="inferred from homology"/>
<reference evidence="9" key="2">
    <citation type="submission" date="2020-11" db="EMBL/GenBank/DDBJ databases">
        <authorList>
            <person name="Cecchin M."/>
            <person name="Marcolungo L."/>
            <person name="Rossato M."/>
            <person name="Girolomoni L."/>
            <person name="Cosentino E."/>
            <person name="Cuine S."/>
            <person name="Li-Beisson Y."/>
            <person name="Delledonne M."/>
            <person name="Ballottari M."/>
        </authorList>
    </citation>
    <scope>NUCLEOTIDE SEQUENCE</scope>
    <source>
        <strain evidence="9">211/11P</strain>
        <tissue evidence="9">Whole cell</tissue>
    </source>
</reference>
<evidence type="ECO:0000313" key="10">
    <source>
        <dbReference type="Proteomes" id="UP001055712"/>
    </source>
</evidence>
<gene>
    <name evidence="9" type="ORF">D9Q98_004346</name>
</gene>
<dbReference type="AlphaFoldDB" id="A0A9D4TPG0"/>
<comment type="caution">
    <text evidence="9">The sequence shown here is derived from an EMBL/GenBank/DDBJ whole genome shotgun (WGS) entry which is preliminary data.</text>
</comment>
<evidence type="ECO:0000256" key="2">
    <source>
        <dbReference type="ARBA" id="ARBA00005891"/>
    </source>
</evidence>
<feature type="region of interest" description="Disordered" evidence="8">
    <location>
        <begin position="337"/>
        <end position="359"/>
    </location>
</feature>
<keyword evidence="5" id="KW-0808">Transferase</keyword>
<dbReference type="Pfam" id="PF02636">
    <property type="entry name" value="Methyltransf_28"/>
    <property type="match status" value="2"/>
</dbReference>
<evidence type="ECO:0000313" key="9">
    <source>
        <dbReference type="EMBL" id="KAI3431285.1"/>
    </source>
</evidence>
<dbReference type="GO" id="GO:0035243">
    <property type="term" value="F:protein-arginine omega-N symmetric methyltransferase activity"/>
    <property type="evidence" value="ECO:0007669"/>
    <property type="project" value="UniProtKB-EC"/>
</dbReference>
<keyword evidence="4" id="KW-0489">Methyltransferase</keyword>
<dbReference type="InterPro" id="IPR029063">
    <property type="entry name" value="SAM-dependent_MTases_sf"/>
</dbReference>
<evidence type="ECO:0000256" key="8">
    <source>
        <dbReference type="SAM" id="MobiDB-lite"/>
    </source>
</evidence>
<dbReference type="Proteomes" id="UP001055712">
    <property type="component" value="Unassembled WGS sequence"/>
</dbReference>
<dbReference type="EMBL" id="SIDB01000006">
    <property type="protein sequence ID" value="KAI3431285.1"/>
    <property type="molecule type" value="Genomic_DNA"/>
</dbReference>
<evidence type="ECO:0000256" key="3">
    <source>
        <dbReference type="ARBA" id="ARBA00011935"/>
    </source>
</evidence>
<reference evidence="9" key="1">
    <citation type="journal article" date="2019" name="Plant J.">
        <title>Chlorella vulgaris genome assembly and annotation reveals the molecular basis for metabolic acclimation to high light conditions.</title>
        <authorList>
            <person name="Cecchin M."/>
            <person name="Marcolungo L."/>
            <person name="Rossato M."/>
            <person name="Girolomoni L."/>
            <person name="Cosentino E."/>
            <person name="Cuine S."/>
            <person name="Li-Beisson Y."/>
            <person name="Delledonne M."/>
            <person name="Ballottari M."/>
        </authorList>
    </citation>
    <scope>NUCLEOTIDE SEQUENCE</scope>
    <source>
        <strain evidence="9">211/11P</strain>
    </source>
</reference>
<evidence type="ECO:0000256" key="1">
    <source>
        <dbReference type="ARBA" id="ARBA00004173"/>
    </source>
</evidence>
<comment type="similarity">
    <text evidence="2">Belongs to the NDUFAF7 family.</text>
</comment>
<feature type="compositionally biased region" description="Low complexity" evidence="8">
    <location>
        <begin position="258"/>
        <end position="278"/>
    </location>
</feature>
<protein>
    <recommendedName>
        <fullName evidence="3">type II protein arginine methyltransferase</fullName>
        <ecNumber evidence="3">2.1.1.320</ecNumber>
    </recommendedName>
</protein>
<feature type="region of interest" description="Disordered" evidence="8">
    <location>
        <begin position="258"/>
        <end position="291"/>
    </location>
</feature>
<keyword evidence="10" id="KW-1185">Reference proteome</keyword>
<dbReference type="PANTHER" id="PTHR12049:SF5">
    <property type="entry name" value="PROTEIN ARGININE METHYLTRANSFERASE NDUFAF7 HOMOLOG, MITOCHONDRIAL"/>
    <property type="match status" value="1"/>
</dbReference>
<keyword evidence="6" id="KW-0496">Mitochondrion</keyword>
<comment type="subcellular location">
    <subcellularLocation>
        <location evidence="1">Mitochondrion</location>
    </subcellularLocation>
</comment>
<evidence type="ECO:0000256" key="4">
    <source>
        <dbReference type="ARBA" id="ARBA00022603"/>
    </source>
</evidence>
<dbReference type="PANTHER" id="PTHR12049">
    <property type="entry name" value="PROTEIN ARGININE METHYLTRANSFERASE NDUFAF7, MITOCHONDRIAL"/>
    <property type="match status" value="1"/>
</dbReference>
<dbReference type="GO" id="GO:0032259">
    <property type="term" value="P:methylation"/>
    <property type="evidence" value="ECO:0007669"/>
    <property type="project" value="UniProtKB-KW"/>
</dbReference>
<dbReference type="GO" id="GO:0005739">
    <property type="term" value="C:mitochondrion"/>
    <property type="evidence" value="ECO:0007669"/>
    <property type="project" value="UniProtKB-SubCell"/>
</dbReference>
<dbReference type="InterPro" id="IPR003788">
    <property type="entry name" value="NDUFAF7"/>
</dbReference>
<name>A0A9D4TPG0_CHLVU</name>
<sequence length="599" mass="62169">MSWAAAASDGGRAAFAASRALLSRQSLPSAVSFSYRHLSSSGSKRAGIAEESQLVPAPAAAIPSAEGRLSVQLVRDFIHNSLYHPTDGYFSKQTSTGAAVVGRLAAPLDFSGMAGQTEYLLAVKQQYQKLQASWLTPVEIFQPHYGRAFASCILQRWRRLAPQRLQGQPLPLHIYELGGGTGTLARNILDWLREEHPDAYQATQYRCIEISPVLAALQRQHVAVDGGHAGRFAVRRHDAADAAAWAAADAAEAAAGASSTAPSSSADPSLPSSSSSSSGGAGGGGGGEPANGGSSGGDACCFIVMTEVLDNLPHDRVCCSPGSSKWQQTMVARLVSSDGSLTERRQQHQTSGGPSYSEVLQPASDPLILRCLAALEATSGSSGGASSQQASGLALAAARLWQRLLGAASGDVRWLPTGCLQLLDTLMQVRPSHTLLAADFTDLPEVSVAGAGAPLVATTVGGATIDHGSYLVPAGSADIFFPTDFTFLCELYRQACAAAAVQVKPNQSQAVDRPPAKAAYSVAASAGSAVERAAPAADHDLEAEAAADSTEHLSTADFMRRYCPNPAAATTRSGYNPLLEDFTNTAVFIGQSATNCDAG</sequence>
<accession>A0A9D4TPG0</accession>
<comment type="catalytic activity">
    <reaction evidence="7">
        <text>L-arginyl-[protein] + 2 S-adenosyl-L-methionine = N(omega),N(omega)'-dimethyl-L-arginyl-[protein] + 2 S-adenosyl-L-homocysteine + 2 H(+)</text>
        <dbReference type="Rhea" id="RHEA:48108"/>
        <dbReference type="Rhea" id="RHEA-COMP:10532"/>
        <dbReference type="Rhea" id="RHEA-COMP:11992"/>
        <dbReference type="ChEBI" id="CHEBI:15378"/>
        <dbReference type="ChEBI" id="CHEBI:29965"/>
        <dbReference type="ChEBI" id="CHEBI:57856"/>
        <dbReference type="ChEBI" id="CHEBI:59789"/>
        <dbReference type="ChEBI" id="CHEBI:88221"/>
        <dbReference type="EC" id="2.1.1.320"/>
    </reaction>
</comment>